<evidence type="ECO:0008006" key="3">
    <source>
        <dbReference type="Google" id="ProtNLM"/>
    </source>
</evidence>
<dbReference type="AlphaFoldDB" id="A0A381NNX6"/>
<reference evidence="2" key="1">
    <citation type="submission" date="2018-05" db="EMBL/GenBank/DDBJ databases">
        <authorList>
            <person name="Lanie J.A."/>
            <person name="Ng W.-L."/>
            <person name="Kazmierczak K.M."/>
            <person name="Andrzejewski T.M."/>
            <person name="Davidsen T.M."/>
            <person name="Wayne K.J."/>
            <person name="Tettelin H."/>
            <person name="Glass J.I."/>
            <person name="Rusch D."/>
            <person name="Podicherti R."/>
            <person name="Tsui H.-C.T."/>
            <person name="Winkler M.E."/>
        </authorList>
    </citation>
    <scope>NUCLEOTIDE SEQUENCE</scope>
</reference>
<keyword evidence="1" id="KW-0812">Transmembrane</keyword>
<evidence type="ECO:0000256" key="1">
    <source>
        <dbReference type="SAM" id="Phobius"/>
    </source>
</evidence>
<dbReference type="EMBL" id="UINC01000477">
    <property type="protein sequence ID" value="SUZ56049.1"/>
    <property type="molecule type" value="Genomic_DNA"/>
</dbReference>
<gene>
    <name evidence="2" type="ORF">METZ01_LOCUS8903</name>
</gene>
<organism evidence="2">
    <name type="scientific">marine metagenome</name>
    <dbReference type="NCBI Taxonomy" id="408172"/>
    <lineage>
        <taxon>unclassified sequences</taxon>
        <taxon>metagenomes</taxon>
        <taxon>ecological metagenomes</taxon>
    </lineage>
</organism>
<evidence type="ECO:0000313" key="2">
    <source>
        <dbReference type="EMBL" id="SUZ56049.1"/>
    </source>
</evidence>
<name>A0A381NNX6_9ZZZZ</name>
<keyword evidence="1" id="KW-0472">Membrane</keyword>
<accession>A0A381NNX6</accession>
<feature type="transmembrane region" description="Helical" evidence="1">
    <location>
        <begin position="12"/>
        <end position="34"/>
    </location>
</feature>
<keyword evidence="1" id="KW-1133">Transmembrane helix</keyword>
<proteinExistence type="predicted"/>
<protein>
    <recommendedName>
        <fullName evidence="3">Type II secretion system protein GspI C-terminal domain-containing protein</fullName>
    </recommendedName>
</protein>
<sequence>MNFKKTYSGIGFIEVMTATVIISIAAVGLLMGVVHARGELHALEVKERASEELLNYMEYWKGRIADGAISPSELAGDLEGDEIYLVGSAQSRYKIRAKLYYDIRRLDGNTNHGTTDFKRYELECWIRWYDYLAAPPSRYSGNVSKERKLSTVMSVFEL</sequence>